<gene>
    <name evidence="2" type="primary">gb14658</name>
    <name evidence="2" type="ORF">PR202_gb14658</name>
</gene>
<dbReference type="AlphaFoldDB" id="A0AAV5EVZ7"/>
<evidence type="ECO:0000313" key="2">
    <source>
        <dbReference type="EMBL" id="GJN26704.1"/>
    </source>
</evidence>
<proteinExistence type="predicted"/>
<organism evidence="2 3">
    <name type="scientific">Eleusine coracana subsp. coracana</name>
    <dbReference type="NCBI Taxonomy" id="191504"/>
    <lineage>
        <taxon>Eukaryota</taxon>
        <taxon>Viridiplantae</taxon>
        <taxon>Streptophyta</taxon>
        <taxon>Embryophyta</taxon>
        <taxon>Tracheophyta</taxon>
        <taxon>Spermatophyta</taxon>
        <taxon>Magnoliopsida</taxon>
        <taxon>Liliopsida</taxon>
        <taxon>Poales</taxon>
        <taxon>Poaceae</taxon>
        <taxon>PACMAD clade</taxon>
        <taxon>Chloridoideae</taxon>
        <taxon>Cynodonteae</taxon>
        <taxon>Eleusininae</taxon>
        <taxon>Eleusine</taxon>
    </lineage>
</organism>
<dbReference type="EMBL" id="BQKI01000079">
    <property type="protein sequence ID" value="GJN26704.1"/>
    <property type="molecule type" value="Genomic_DNA"/>
</dbReference>
<evidence type="ECO:0000313" key="3">
    <source>
        <dbReference type="Proteomes" id="UP001054889"/>
    </source>
</evidence>
<comment type="caution">
    <text evidence="2">The sequence shown here is derived from an EMBL/GenBank/DDBJ whole genome shotgun (WGS) entry which is preliminary data.</text>
</comment>
<feature type="compositionally biased region" description="Basic and acidic residues" evidence="1">
    <location>
        <begin position="68"/>
        <end position="84"/>
    </location>
</feature>
<feature type="region of interest" description="Disordered" evidence="1">
    <location>
        <begin position="280"/>
        <end position="308"/>
    </location>
</feature>
<protein>
    <submittedName>
        <fullName evidence="2">Uncharacterized protein</fullName>
    </submittedName>
</protein>
<feature type="region of interest" description="Disordered" evidence="1">
    <location>
        <begin position="1"/>
        <end position="93"/>
    </location>
</feature>
<accession>A0AAV5EVZ7</accession>
<sequence length="308" mass="33834">MPPPSRYLPWSPLAHAPAAQPSVGRSASRQPRSAPRESSHAEALPSAHRTGRLPYPVPSSIFANRCFENQREREGEEAREDRESSPLSPVAAPPSVATVAFATLLSHCLHPYPPEGKPNHRLPGSSPIKVPRSTRPHTATPPPSFAASDRAAFWRPIGPAAPLPMPRSAGGQGTRRRPSLDPSGRCPPHFGASTSPPPSQPPSLVRGEVECRASLPPVTRPRLLPPLTRVGRAWIHPGRRLLRLKERERESTTREEVGGWTERSEERAWHWYEPTPPHPDRFLLPATVSNQPPPPSSPHVHRIEAGRI</sequence>
<reference evidence="2" key="1">
    <citation type="journal article" date="2018" name="DNA Res.">
        <title>Multiple hybrid de novo genome assembly of finger millet, an orphan allotetraploid crop.</title>
        <authorList>
            <person name="Hatakeyama M."/>
            <person name="Aluri S."/>
            <person name="Balachadran M.T."/>
            <person name="Sivarajan S.R."/>
            <person name="Patrignani A."/>
            <person name="Gruter S."/>
            <person name="Poveda L."/>
            <person name="Shimizu-Inatsugi R."/>
            <person name="Baeten J."/>
            <person name="Francoijs K.J."/>
            <person name="Nataraja K.N."/>
            <person name="Reddy Y.A.N."/>
            <person name="Phadnis S."/>
            <person name="Ravikumar R.L."/>
            <person name="Schlapbach R."/>
            <person name="Sreeman S.M."/>
            <person name="Shimizu K.K."/>
        </authorList>
    </citation>
    <scope>NUCLEOTIDE SEQUENCE</scope>
</reference>
<keyword evidence="3" id="KW-1185">Reference proteome</keyword>
<name>A0AAV5EVZ7_ELECO</name>
<evidence type="ECO:0000256" key="1">
    <source>
        <dbReference type="SAM" id="MobiDB-lite"/>
    </source>
</evidence>
<feature type="region of interest" description="Disordered" evidence="1">
    <location>
        <begin position="108"/>
        <end position="209"/>
    </location>
</feature>
<dbReference type="Proteomes" id="UP001054889">
    <property type="component" value="Unassembled WGS sequence"/>
</dbReference>
<reference evidence="2" key="2">
    <citation type="submission" date="2021-12" db="EMBL/GenBank/DDBJ databases">
        <title>Resequencing data analysis of finger millet.</title>
        <authorList>
            <person name="Hatakeyama M."/>
            <person name="Aluri S."/>
            <person name="Balachadran M.T."/>
            <person name="Sivarajan S.R."/>
            <person name="Poveda L."/>
            <person name="Shimizu-Inatsugi R."/>
            <person name="Schlapbach R."/>
            <person name="Sreeman S.M."/>
            <person name="Shimizu K.K."/>
        </authorList>
    </citation>
    <scope>NUCLEOTIDE SEQUENCE</scope>
</reference>